<sequence>MELAGAALPSAAPMDARGRGRRAHQVLRRSPGPRHRGGRRWRTRGCGEGPGQALRLGLGLSRQGEGPLVTTMVSNGAGAEHHTQLVVTIDSLLL</sequence>
<keyword evidence="3" id="KW-1185">Reference proteome</keyword>
<proteinExistence type="predicted"/>
<reference evidence="2 3" key="1">
    <citation type="submission" date="2024-02" db="EMBL/GenBank/DDBJ databases">
        <title>High-quality chromosome-scale genome assembly of Pensacola bahiagrass (Paspalum notatum Flugge var. saurae).</title>
        <authorList>
            <person name="Vega J.M."/>
            <person name="Podio M."/>
            <person name="Orjuela J."/>
            <person name="Siena L.A."/>
            <person name="Pessino S.C."/>
            <person name="Combes M.C."/>
            <person name="Mariac C."/>
            <person name="Albertini E."/>
            <person name="Pupilli F."/>
            <person name="Ortiz J.P.A."/>
            <person name="Leblanc O."/>
        </authorList>
    </citation>
    <scope>NUCLEOTIDE SEQUENCE [LARGE SCALE GENOMIC DNA]</scope>
    <source>
        <strain evidence="2">R1</strain>
        <tissue evidence="2">Leaf</tissue>
    </source>
</reference>
<evidence type="ECO:0000313" key="3">
    <source>
        <dbReference type="Proteomes" id="UP001341281"/>
    </source>
</evidence>
<feature type="compositionally biased region" description="Basic residues" evidence="1">
    <location>
        <begin position="19"/>
        <end position="43"/>
    </location>
</feature>
<gene>
    <name evidence="2" type="ORF">U9M48_037052</name>
</gene>
<dbReference type="EMBL" id="CP144752">
    <property type="protein sequence ID" value="WVZ90785.1"/>
    <property type="molecule type" value="Genomic_DNA"/>
</dbReference>
<evidence type="ECO:0000256" key="1">
    <source>
        <dbReference type="SAM" id="MobiDB-lite"/>
    </source>
</evidence>
<evidence type="ECO:0000313" key="2">
    <source>
        <dbReference type="EMBL" id="WVZ90785.1"/>
    </source>
</evidence>
<dbReference type="Proteomes" id="UP001341281">
    <property type="component" value="Chromosome 08"/>
</dbReference>
<accession>A0AAQ3UIC3</accession>
<organism evidence="2 3">
    <name type="scientific">Paspalum notatum var. saurae</name>
    <dbReference type="NCBI Taxonomy" id="547442"/>
    <lineage>
        <taxon>Eukaryota</taxon>
        <taxon>Viridiplantae</taxon>
        <taxon>Streptophyta</taxon>
        <taxon>Embryophyta</taxon>
        <taxon>Tracheophyta</taxon>
        <taxon>Spermatophyta</taxon>
        <taxon>Magnoliopsida</taxon>
        <taxon>Liliopsida</taxon>
        <taxon>Poales</taxon>
        <taxon>Poaceae</taxon>
        <taxon>PACMAD clade</taxon>
        <taxon>Panicoideae</taxon>
        <taxon>Andropogonodae</taxon>
        <taxon>Paspaleae</taxon>
        <taxon>Paspalinae</taxon>
        <taxon>Paspalum</taxon>
    </lineage>
</organism>
<feature type="region of interest" description="Disordered" evidence="1">
    <location>
        <begin position="1"/>
        <end position="50"/>
    </location>
</feature>
<name>A0AAQ3UIC3_PASNO</name>
<protein>
    <submittedName>
        <fullName evidence="2">Uncharacterized protein</fullName>
    </submittedName>
</protein>
<dbReference type="AlphaFoldDB" id="A0AAQ3UIC3"/>